<name>H0F4Y6_9BURK</name>
<proteinExistence type="predicted"/>
<evidence type="ECO:0000259" key="1">
    <source>
        <dbReference type="Pfam" id="PF20249"/>
    </source>
</evidence>
<dbReference type="Proteomes" id="UP000003113">
    <property type="component" value="Unassembled WGS sequence"/>
</dbReference>
<dbReference type="eggNOG" id="COG0628">
    <property type="taxonomic scope" value="Bacteria"/>
</dbReference>
<dbReference type="AlphaFoldDB" id="H0F4Y6"/>
<gene>
    <name evidence="2" type="ORF">KYC_09140</name>
</gene>
<comment type="caution">
    <text evidence="2">The sequence shown here is derived from an EMBL/GenBank/DDBJ whole genome shotgun (WGS) entry which is preliminary data.</text>
</comment>
<evidence type="ECO:0000313" key="3">
    <source>
        <dbReference type="Proteomes" id="UP000003113"/>
    </source>
</evidence>
<accession>H0F4Y6</accession>
<dbReference type="EMBL" id="AGUF01000039">
    <property type="protein sequence ID" value="EHK66565.1"/>
    <property type="molecule type" value="Genomic_DNA"/>
</dbReference>
<reference evidence="2 3" key="1">
    <citation type="journal article" date="2012" name="J. Bacteriol.">
        <title>Genome sequence of the highly efficient arsenite-oxidizing bacterium Achromobacter arsenitoxydans SY8.</title>
        <authorList>
            <person name="Li X."/>
            <person name="Hu Y."/>
            <person name="Gong J."/>
            <person name="Lin Y."/>
            <person name="Johnstone L."/>
            <person name="Rensing C."/>
            <person name="Wang G."/>
        </authorList>
    </citation>
    <scope>NUCLEOTIDE SEQUENCE [LARGE SCALE GENOMIC DNA]</scope>
    <source>
        <strain evidence="2 3">SY8</strain>
    </source>
</reference>
<organism evidence="2 3">
    <name type="scientific">Achromobacter arsenitoxydans SY8</name>
    <dbReference type="NCBI Taxonomy" id="477184"/>
    <lineage>
        <taxon>Bacteria</taxon>
        <taxon>Pseudomonadati</taxon>
        <taxon>Pseudomonadota</taxon>
        <taxon>Betaproteobacteria</taxon>
        <taxon>Burkholderiales</taxon>
        <taxon>Alcaligenaceae</taxon>
        <taxon>Achromobacter</taxon>
    </lineage>
</organism>
<feature type="non-terminal residue" evidence="2">
    <location>
        <position position="202"/>
    </location>
</feature>
<protein>
    <recommendedName>
        <fullName evidence="1">Toxin VasX N-terminal region domain-containing protein</fullName>
    </recommendedName>
</protein>
<evidence type="ECO:0000313" key="2">
    <source>
        <dbReference type="EMBL" id="EHK66565.1"/>
    </source>
</evidence>
<sequence length="202" mass="22926">MHARSDQRLDGRVAEQGVNVLMYSWKETFELCAENRRWIENEMKSGPAVTCTRSFIILPLRYGAVGGAEIPRKQLPPLPVNAADPYKVGMLSESSYALRPLRQGFLYVLIKRKQKPYEWHSQYRVSEISTLTYIDADKPWESPASAGAGAGGSTRLAWSLKIFDVDGIDDLRFLFSPVPLTSAVRDKYRTQESHRQTMRSVN</sequence>
<dbReference type="InterPro" id="IPR046864">
    <property type="entry name" value="VasX_N"/>
</dbReference>
<dbReference type="Pfam" id="PF20249">
    <property type="entry name" value="VasX_N"/>
    <property type="match status" value="1"/>
</dbReference>
<dbReference type="CDD" id="cd20707">
    <property type="entry name" value="MIX_III"/>
    <property type="match status" value="1"/>
</dbReference>
<dbReference type="RefSeq" id="WP_008161224.1">
    <property type="nucleotide sequence ID" value="NZ_AGUF01000039.1"/>
</dbReference>
<keyword evidence="3" id="KW-1185">Reference proteome</keyword>
<feature type="domain" description="Toxin VasX N-terminal region" evidence="1">
    <location>
        <begin position="51"/>
        <end position="201"/>
    </location>
</feature>